<proteinExistence type="predicted"/>
<comment type="caution">
    <text evidence="1">The sequence shown here is derived from an EMBL/GenBank/DDBJ whole genome shotgun (WGS) entry which is preliminary data.</text>
</comment>
<dbReference type="AlphaFoldDB" id="A0A843UC58"/>
<name>A0A843UC58_COLES</name>
<accession>A0A843UC58</accession>
<dbReference type="EMBL" id="NMUH01000472">
    <property type="protein sequence ID" value="MQL79726.1"/>
    <property type="molecule type" value="Genomic_DNA"/>
</dbReference>
<reference evidence="1" key="1">
    <citation type="submission" date="2017-07" db="EMBL/GenBank/DDBJ databases">
        <title>Taro Niue Genome Assembly and Annotation.</title>
        <authorList>
            <person name="Atibalentja N."/>
            <person name="Keating K."/>
            <person name="Fields C.J."/>
        </authorList>
    </citation>
    <scope>NUCLEOTIDE SEQUENCE</scope>
    <source>
        <strain evidence="1">Niue_2</strain>
        <tissue evidence="1">Leaf</tissue>
    </source>
</reference>
<organism evidence="1 2">
    <name type="scientific">Colocasia esculenta</name>
    <name type="common">Wild taro</name>
    <name type="synonym">Arum esculentum</name>
    <dbReference type="NCBI Taxonomy" id="4460"/>
    <lineage>
        <taxon>Eukaryota</taxon>
        <taxon>Viridiplantae</taxon>
        <taxon>Streptophyta</taxon>
        <taxon>Embryophyta</taxon>
        <taxon>Tracheophyta</taxon>
        <taxon>Spermatophyta</taxon>
        <taxon>Magnoliopsida</taxon>
        <taxon>Liliopsida</taxon>
        <taxon>Araceae</taxon>
        <taxon>Aroideae</taxon>
        <taxon>Colocasieae</taxon>
        <taxon>Colocasia</taxon>
    </lineage>
</organism>
<evidence type="ECO:0000313" key="2">
    <source>
        <dbReference type="Proteomes" id="UP000652761"/>
    </source>
</evidence>
<gene>
    <name evidence="1" type="ORF">Taro_012145</name>
</gene>
<evidence type="ECO:0000313" key="1">
    <source>
        <dbReference type="EMBL" id="MQL79726.1"/>
    </source>
</evidence>
<keyword evidence="2" id="KW-1185">Reference proteome</keyword>
<dbReference type="Proteomes" id="UP000652761">
    <property type="component" value="Unassembled WGS sequence"/>
</dbReference>
<protein>
    <submittedName>
        <fullName evidence="1">Uncharacterized protein</fullName>
    </submittedName>
</protein>
<sequence length="71" mass="7980">MTTEGFGRWLVQWFEATETAYYCAVDFPHTRSLGGICSCILGGWFRSSRASFCTDLGSGTWTSGPLQRFDR</sequence>